<evidence type="ECO:0000313" key="2">
    <source>
        <dbReference type="Proteomes" id="UP000588068"/>
    </source>
</evidence>
<sequence length="238" mass="25812">MPLLRFGLGSLLAMMVVPVVVANGGGARVIDPVADADMLASRPNINQTPVGTSGKWTMEKLNALTQAEGVALWRTLPAPTLEEMNGHYTGLGPGADDPAYQKGYADYMFNEKSVRGYWLGKAFHPVTATTGEGYNRWRFPGGRIERNLRMATGIRPSIIDGKPAYVLDYGAFNKTTLFDEIRKLEDGIYIGTATVARPDGTRSKLDMFILVGPTDEWVGAPYTLGATPLKEGTTLPTK</sequence>
<gene>
    <name evidence="1" type="ORF">HNQ60_002374</name>
</gene>
<proteinExistence type="predicted"/>
<name>A0A841HL74_9GAMM</name>
<keyword evidence="2" id="KW-1185">Reference proteome</keyword>
<accession>A0A841HL74</accession>
<protein>
    <submittedName>
        <fullName evidence="1">Uncharacterized protein</fullName>
    </submittedName>
</protein>
<reference evidence="1 2" key="1">
    <citation type="submission" date="2020-08" db="EMBL/GenBank/DDBJ databases">
        <title>Genomic Encyclopedia of Type Strains, Phase IV (KMG-IV): sequencing the most valuable type-strain genomes for metagenomic binning, comparative biology and taxonomic classification.</title>
        <authorList>
            <person name="Goeker M."/>
        </authorList>
    </citation>
    <scope>NUCLEOTIDE SEQUENCE [LARGE SCALE GENOMIC DNA]</scope>
    <source>
        <strain evidence="1 2">DSM 26723</strain>
    </source>
</reference>
<dbReference type="RefSeq" id="WP_184331967.1">
    <property type="nucleotide sequence ID" value="NZ_JACHHZ010000003.1"/>
</dbReference>
<dbReference type="Proteomes" id="UP000588068">
    <property type="component" value="Unassembled WGS sequence"/>
</dbReference>
<comment type="caution">
    <text evidence="1">The sequence shown here is derived from an EMBL/GenBank/DDBJ whole genome shotgun (WGS) entry which is preliminary data.</text>
</comment>
<dbReference type="AlphaFoldDB" id="A0A841HL74"/>
<evidence type="ECO:0000313" key="1">
    <source>
        <dbReference type="EMBL" id="MBB6093493.1"/>
    </source>
</evidence>
<organism evidence="1 2">
    <name type="scientific">Povalibacter uvarum</name>
    <dbReference type="NCBI Taxonomy" id="732238"/>
    <lineage>
        <taxon>Bacteria</taxon>
        <taxon>Pseudomonadati</taxon>
        <taxon>Pseudomonadota</taxon>
        <taxon>Gammaproteobacteria</taxon>
        <taxon>Steroidobacterales</taxon>
        <taxon>Steroidobacteraceae</taxon>
        <taxon>Povalibacter</taxon>
    </lineage>
</organism>
<dbReference type="EMBL" id="JACHHZ010000003">
    <property type="protein sequence ID" value="MBB6093493.1"/>
    <property type="molecule type" value="Genomic_DNA"/>
</dbReference>